<comment type="caution">
    <text evidence="2">The sequence shown here is derived from an EMBL/GenBank/DDBJ whole genome shotgun (WGS) entry which is preliminary data.</text>
</comment>
<sequence>MTRKPDKISNVTLKVESPEPRIKQLFIEELFVITSKINMFEMKVETPPGSPLVTVIDPDDQPMWSSTKTVALTPSFAIIQLPISNNFFIKGTHLQMIRENQFDGRIQSNPHRHVADFLEISNLFQYDENHEEAVMLRTFPFLLSREAKIWLNELDEGTITSWNELREDFVSRYLSPFKHETFIEAWLRMKEMCRTCYGHGLTRGAIIQTFYHGLNYPTHGILNAGAIFLYKAPNEAFKILEDKVHLKLDFSNDSQNSLKPKTVVFASGSNIYSNYAIFTEKLEPLATKIDSNFLII</sequence>
<protein>
    <recommendedName>
        <fullName evidence="1">Retrotransposon gag domain-containing protein</fullName>
    </recommendedName>
</protein>
<evidence type="ECO:0000259" key="1">
    <source>
        <dbReference type="Pfam" id="PF03732"/>
    </source>
</evidence>
<feature type="domain" description="Retrotransposon gag" evidence="1">
    <location>
        <begin position="138"/>
        <end position="215"/>
    </location>
</feature>
<evidence type="ECO:0000313" key="2">
    <source>
        <dbReference type="EMBL" id="GJT07216.1"/>
    </source>
</evidence>
<dbReference type="PANTHER" id="PTHR33223">
    <property type="entry name" value="CCHC-TYPE DOMAIN-CONTAINING PROTEIN"/>
    <property type="match status" value="1"/>
</dbReference>
<accession>A0ABQ5B1E0</accession>
<dbReference type="PANTHER" id="PTHR33223:SF11">
    <property type="entry name" value="ELEMENT PROTEIN, PUTATIVE-RELATED"/>
    <property type="match status" value="1"/>
</dbReference>
<dbReference type="Pfam" id="PF03732">
    <property type="entry name" value="Retrotrans_gag"/>
    <property type="match status" value="1"/>
</dbReference>
<organism evidence="2 3">
    <name type="scientific">Tanacetum coccineum</name>
    <dbReference type="NCBI Taxonomy" id="301880"/>
    <lineage>
        <taxon>Eukaryota</taxon>
        <taxon>Viridiplantae</taxon>
        <taxon>Streptophyta</taxon>
        <taxon>Embryophyta</taxon>
        <taxon>Tracheophyta</taxon>
        <taxon>Spermatophyta</taxon>
        <taxon>Magnoliopsida</taxon>
        <taxon>eudicotyledons</taxon>
        <taxon>Gunneridae</taxon>
        <taxon>Pentapetalae</taxon>
        <taxon>asterids</taxon>
        <taxon>campanulids</taxon>
        <taxon>Asterales</taxon>
        <taxon>Asteraceae</taxon>
        <taxon>Asteroideae</taxon>
        <taxon>Anthemideae</taxon>
        <taxon>Anthemidinae</taxon>
        <taxon>Tanacetum</taxon>
    </lineage>
</organism>
<proteinExistence type="predicted"/>
<gene>
    <name evidence="2" type="ORF">Tco_0841678</name>
</gene>
<dbReference type="EMBL" id="BQNB010012731">
    <property type="protein sequence ID" value="GJT07216.1"/>
    <property type="molecule type" value="Genomic_DNA"/>
</dbReference>
<dbReference type="InterPro" id="IPR005162">
    <property type="entry name" value="Retrotrans_gag_dom"/>
</dbReference>
<reference evidence="2" key="1">
    <citation type="journal article" date="2022" name="Int. J. Mol. Sci.">
        <title>Draft Genome of Tanacetum Coccineum: Genomic Comparison of Closely Related Tanacetum-Family Plants.</title>
        <authorList>
            <person name="Yamashiro T."/>
            <person name="Shiraishi A."/>
            <person name="Nakayama K."/>
            <person name="Satake H."/>
        </authorList>
    </citation>
    <scope>NUCLEOTIDE SEQUENCE</scope>
</reference>
<reference evidence="2" key="2">
    <citation type="submission" date="2022-01" db="EMBL/GenBank/DDBJ databases">
        <authorList>
            <person name="Yamashiro T."/>
            <person name="Shiraishi A."/>
            <person name="Satake H."/>
            <person name="Nakayama K."/>
        </authorList>
    </citation>
    <scope>NUCLEOTIDE SEQUENCE</scope>
</reference>
<dbReference type="Proteomes" id="UP001151760">
    <property type="component" value="Unassembled WGS sequence"/>
</dbReference>
<evidence type="ECO:0000313" key="3">
    <source>
        <dbReference type="Proteomes" id="UP001151760"/>
    </source>
</evidence>
<keyword evidence="3" id="KW-1185">Reference proteome</keyword>
<name>A0ABQ5B1E0_9ASTR</name>